<feature type="transmembrane region" description="Helical" evidence="1">
    <location>
        <begin position="38"/>
        <end position="61"/>
    </location>
</feature>
<protein>
    <recommendedName>
        <fullName evidence="4">DoxX-like family protein</fullName>
    </recommendedName>
</protein>
<keyword evidence="1" id="KW-1133">Transmembrane helix</keyword>
<reference evidence="2 3" key="1">
    <citation type="journal article" date="2004" name="Extremophiles">
        <title>Halobacillus locisalis sp. nov., a halophilic bacterium isolated from a marine solar saltern of the Yellow Sea in Korea.</title>
        <authorList>
            <person name="Yoon J.H."/>
            <person name="Kang K.H."/>
            <person name="Oh T.K."/>
            <person name="Park Y.H."/>
        </authorList>
    </citation>
    <scope>NUCLEOTIDE SEQUENCE [LARGE SCALE GENOMIC DNA]</scope>
    <source>
        <strain evidence="2 3">KCTC 3788</strain>
    </source>
</reference>
<evidence type="ECO:0000256" key="1">
    <source>
        <dbReference type="SAM" id="Phobius"/>
    </source>
</evidence>
<organism evidence="2 3">
    <name type="scientific">Halobacillus locisalis</name>
    <dbReference type="NCBI Taxonomy" id="220753"/>
    <lineage>
        <taxon>Bacteria</taxon>
        <taxon>Bacillati</taxon>
        <taxon>Bacillota</taxon>
        <taxon>Bacilli</taxon>
        <taxon>Bacillales</taxon>
        <taxon>Bacillaceae</taxon>
        <taxon>Halobacillus</taxon>
    </lineage>
</organism>
<keyword evidence="1" id="KW-0812">Transmembrane</keyword>
<dbReference type="RefSeq" id="WP_181473748.1">
    <property type="nucleotide sequence ID" value="NZ_JACEFG010000004.1"/>
</dbReference>
<gene>
    <name evidence="2" type="ORF">H0266_17530</name>
</gene>
<evidence type="ECO:0000313" key="2">
    <source>
        <dbReference type="EMBL" id="MBA2176693.1"/>
    </source>
</evidence>
<evidence type="ECO:0008006" key="4">
    <source>
        <dbReference type="Google" id="ProtNLM"/>
    </source>
</evidence>
<dbReference type="PANTHER" id="PTHR36974">
    <property type="entry name" value="MEMBRANE PROTEIN-RELATED"/>
    <property type="match status" value="1"/>
</dbReference>
<dbReference type="PANTHER" id="PTHR36974:SF1">
    <property type="entry name" value="DOXX FAMILY MEMBRANE PROTEIN"/>
    <property type="match status" value="1"/>
</dbReference>
<comment type="caution">
    <text evidence="2">The sequence shown here is derived from an EMBL/GenBank/DDBJ whole genome shotgun (WGS) entry which is preliminary data.</text>
</comment>
<sequence>MMLLKRIGLYVFAAAFFFAGVTHFIYDHGFAAMLPSWVPLKLEIVYVSGIMEWLLALLLIFPQTRRAAGIATALFLLLVVPANFYAAIYGIPAPWSEETNQTALWIRILFQPLLIWWVLAVSKDSNET</sequence>
<dbReference type="Proteomes" id="UP000571017">
    <property type="component" value="Unassembled WGS sequence"/>
</dbReference>
<feature type="transmembrane region" description="Helical" evidence="1">
    <location>
        <begin position="103"/>
        <end position="122"/>
    </location>
</feature>
<feature type="transmembrane region" description="Helical" evidence="1">
    <location>
        <begin position="7"/>
        <end position="26"/>
    </location>
</feature>
<keyword evidence="1" id="KW-0472">Membrane</keyword>
<evidence type="ECO:0000313" key="3">
    <source>
        <dbReference type="Proteomes" id="UP000571017"/>
    </source>
</evidence>
<feature type="transmembrane region" description="Helical" evidence="1">
    <location>
        <begin position="68"/>
        <end position="91"/>
    </location>
</feature>
<dbReference type="EMBL" id="JACEFG010000004">
    <property type="protein sequence ID" value="MBA2176693.1"/>
    <property type="molecule type" value="Genomic_DNA"/>
</dbReference>
<accession>A0A838CXP6</accession>
<dbReference type="AlphaFoldDB" id="A0A838CXP6"/>
<proteinExistence type="predicted"/>
<keyword evidence="3" id="KW-1185">Reference proteome</keyword>
<name>A0A838CXP6_9BACI</name>